<comment type="cofactor">
    <cofactor evidence="1">
        <name>a divalent metal cation</name>
        <dbReference type="ChEBI" id="CHEBI:60240"/>
    </cofactor>
</comment>
<feature type="region of interest" description="Disordered" evidence="3">
    <location>
        <begin position="191"/>
        <end position="247"/>
    </location>
</feature>
<evidence type="ECO:0000313" key="6">
    <source>
        <dbReference type="Proteomes" id="UP001243364"/>
    </source>
</evidence>
<reference evidence="5 6" key="1">
    <citation type="submission" date="2023-07" db="EMBL/GenBank/DDBJ databases">
        <title>Comparative genomics of wheat-associated soil bacteria to identify genetic determinants of phenazine resistance.</title>
        <authorList>
            <person name="Mouncey N."/>
        </authorList>
    </citation>
    <scope>NUCLEOTIDE SEQUENCE [LARGE SCALE GENOMIC DNA]</scope>
    <source>
        <strain evidence="5 6">W4I19-2</strain>
    </source>
</reference>
<dbReference type="EMBL" id="JAUSYA010000001">
    <property type="protein sequence ID" value="MDQ0688854.1"/>
    <property type="molecule type" value="Genomic_DNA"/>
</dbReference>
<feature type="region of interest" description="Disordered" evidence="3">
    <location>
        <begin position="1"/>
        <end position="87"/>
    </location>
</feature>
<dbReference type="InterPro" id="IPR027806">
    <property type="entry name" value="HARBI1_dom"/>
</dbReference>
<dbReference type="Pfam" id="PF13359">
    <property type="entry name" value="DDE_Tnp_4"/>
    <property type="match status" value="1"/>
</dbReference>
<feature type="compositionally biased region" description="Low complexity" evidence="3">
    <location>
        <begin position="41"/>
        <end position="54"/>
    </location>
</feature>
<evidence type="ECO:0000259" key="4">
    <source>
        <dbReference type="Pfam" id="PF13359"/>
    </source>
</evidence>
<sequence>MAGRGGGAPSCCARWSPQAGRGCRYPPPVGVRRPAGRHADPSAARPAARSAGAAVRCRPLHHHPRDRRSTRAPGRAGSAVPDPDRPGLRLRTLADVFAHAQAEGIELRPDATEVQGHRPPAGRGGRQAFVSGKKKQNTMKATVIADHQGRTLCPDAMRPGRMHEATAARNEGIAVCFRHFPDVEVLLDDGYLPQARPPRPGGHATKKSEPNQPTRGPRSPLTSPPPALIPTHQRRTRPRPTTNAGSS</sequence>
<keyword evidence="2" id="KW-0479">Metal-binding</keyword>
<organism evidence="5 6">
    <name type="scientific">Streptomyces achromogenes</name>
    <dbReference type="NCBI Taxonomy" id="67255"/>
    <lineage>
        <taxon>Bacteria</taxon>
        <taxon>Bacillati</taxon>
        <taxon>Actinomycetota</taxon>
        <taxon>Actinomycetes</taxon>
        <taxon>Kitasatosporales</taxon>
        <taxon>Streptomycetaceae</taxon>
        <taxon>Streptomyces</taxon>
    </lineage>
</organism>
<feature type="domain" description="DDE Tnp4" evidence="4">
    <location>
        <begin position="110"/>
        <end position="196"/>
    </location>
</feature>
<keyword evidence="6" id="KW-1185">Reference proteome</keyword>
<accession>A0ABU0QDW7</accession>
<comment type="caution">
    <text evidence="5">The sequence shown here is derived from an EMBL/GenBank/DDBJ whole genome shotgun (WGS) entry which is preliminary data.</text>
</comment>
<protein>
    <recommendedName>
        <fullName evidence="4">DDE Tnp4 domain-containing protein</fullName>
    </recommendedName>
</protein>
<evidence type="ECO:0000256" key="2">
    <source>
        <dbReference type="ARBA" id="ARBA00022723"/>
    </source>
</evidence>
<name>A0ABU0QDW7_STRAH</name>
<evidence type="ECO:0000256" key="1">
    <source>
        <dbReference type="ARBA" id="ARBA00001968"/>
    </source>
</evidence>
<evidence type="ECO:0000313" key="5">
    <source>
        <dbReference type="EMBL" id="MDQ0688854.1"/>
    </source>
</evidence>
<feature type="region of interest" description="Disordered" evidence="3">
    <location>
        <begin position="110"/>
        <end position="136"/>
    </location>
</feature>
<gene>
    <name evidence="5" type="ORF">QFZ56_007817</name>
</gene>
<dbReference type="Proteomes" id="UP001243364">
    <property type="component" value="Unassembled WGS sequence"/>
</dbReference>
<proteinExistence type="predicted"/>
<evidence type="ECO:0000256" key="3">
    <source>
        <dbReference type="SAM" id="MobiDB-lite"/>
    </source>
</evidence>
<feature type="compositionally biased region" description="Basic residues" evidence="3">
    <location>
        <begin position="58"/>
        <end position="70"/>
    </location>
</feature>